<name>A0AAV4R8F1_9ARAC</name>
<dbReference type="EMBL" id="BPLQ01005712">
    <property type="protein sequence ID" value="GIY16520.1"/>
    <property type="molecule type" value="Genomic_DNA"/>
</dbReference>
<comment type="caution">
    <text evidence="2">The sequence shown here is derived from an EMBL/GenBank/DDBJ whole genome shotgun (WGS) entry which is preliminary data.</text>
</comment>
<evidence type="ECO:0000313" key="3">
    <source>
        <dbReference type="Proteomes" id="UP001054837"/>
    </source>
</evidence>
<proteinExistence type="predicted"/>
<evidence type="ECO:0008006" key="4">
    <source>
        <dbReference type="Google" id="ProtNLM"/>
    </source>
</evidence>
<reference evidence="2 3" key="1">
    <citation type="submission" date="2021-06" db="EMBL/GenBank/DDBJ databases">
        <title>Caerostris darwini draft genome.</title>
        <authorList>
            <person name="Kono N."/>
            <person name="Arakawa K."/>
        </authorList>
    </citation>
    <scope>NUCLEOTIDE SEQUENCE [LARGE SCALE GENOMIC DNA]</scope>
</reference>
<dbReference type="GO" id="GO:0000712">
    <property type="term" value="P:resolution of meiotic recombination intermediates"/>
    <property type="evidence" value="ECO:0007669"/>
    <property type="project" value="InterPro"/>
</dbReference>
<dbReference type="Proteomes" id="UP001054837">
    <property type="component" value="Unassembled WGS sequence"/>
</dbReference>
<dbReference type="GO" id="GO:0016887">
    <property type="term" value="F:ATP hydrolysis activity"/>
    <property type="evidence" value="ECO:0007669"/>
    <property type="project" value="InterPro"/>
</dbReference>
<dbReference type="PANTHER" id="PTHR35668">
    <property type="entry name" value="PROTEIN SHORTAGE IN CHIASMATA 1 ORTHOLOG"/>
    <property type="match status" value="1"/>
</dbReference>
<evidence type="ECO:0000313" key="2">
    <source>
        <dbReference type="EMBL" id="GIY16520.1"/>
    </source>
</evidence>
<dbReference type="InterPro" id="IPR039991">
    <property type="entry name" value="SHOC1"/>
</dbReference>
<evidence type="ECO:0000256" key="1">
    <source>
        <dbReference type="SAM" id="MobiDB-lite"/>
    </source>
</evidence>
<dbReference type="GO" id="GO:0000794">
    <property type="term" value="C:condensed nuclear chromosome"/>
    <property type="evidence" value="ECO:0007669"/>
    <property type="project" value="InterPro"/>
</dbReference>
<organism evidence="2 3">
    <name type="scientific">Caerostris darwini</name>
    <dbReference type="NCBI Taxonomy" id="1538125"/>
    <lineage>
        <taxon>Eukaryota</taxon>
        <taxon>Metazoa</taxon>
        <taxon>Ecdysozoa</taxon>
        <taxon>Arthropoda</taxon>
        <taxon>Chelicerata</taxon>
        <taxon>Arachnida</taxon>
        <taxon>Araneae</taxon>
        <taxon>Araneomorphae</taxon>
        <taxon>Entelegynae</taxon>
        <taxon>Araneoidea</taxon>
        <taxon>Araneidae</taxon>
        <taxon>Caerostris</taxon>
    </lineage>
</organism>
<sequence>MICENYPIYKGCSFLAVNFYEEISTTFEDCLTEALICENAFLESENSSDLGKVNEIYRSPWTKIQYDEEFISHQISKIEESIPEKSENISVILDLPVWISETDDSFNELKNNPEEDIFDEKDLDLFQENTLDGKYQLLDVPYIPFTLSNSGIQYPSIIDLLKKLPLMEVDDSDFSNEIVEAIFDTDFEDTKGKAPQISIEDSFEELTLPEIPDDDNFFEIENIINKDITMTEPIEFENDQEIYSNDQNTITTMTQSKNMSFDIQFDCDIKSELFKNGEENNNAFGFQKTCNPVKISHFENTQQSDIVINNHCVEENDINDHILNDEINTALNGSPQSLHNNENLNAVLKSDSLENYFENLSNPENNITEIMDKIIGSTSCNAEIGNHDYGGYSFKNDFNESNINFQYLDKNHEDIFSQHVDFNVETLTKPEGDLPQSHLVEIKNQGKLHTVNDNERNAYLEKMSHLTLDKKINMNEDYRNFSSLPSCTNSKNLKSCTAVRKDKLLNNQINSTINKNSQDKIIASQNLNSSQSVNLLSNFLNLTKLTNNRNIIPSTKLSPSHFSPNFNTDKTHQNYEYSQSSSDSLSQAQSFPKKCSPLSKLIVEDVHVKFMGKMVNILLIYEANAVPLLQSLMKSGQFKFPPKYTIADISSCKTCFLLNQEVKQCRDENIDLFKEGCERQEYYNQLLILHGVLKSLECFIHFDVQLAKTSLLEFKERHHVLLKNSYEIFIKKFDDEMDNFAKNDFVHPKIRELSTFLKEKFNICKNIGQKFKVLIIIKKHLNIVYKSLESALKQLECNFKIFLIPESVFLHENTLMFKSSEDTVYIISPFSLSKNIPWKDLILVIEYEQDCNSFWKQICSEKTIMHAFVQVVELPLKSLEEIQKITIQDKITMNPVKENIRSLIVSTSVMSQYQLLYLLESKLNISVCIRQYKEMMPHLHFADIAIDAKSALILISNVSFSVDDFQEILYDRVSFLFLKYEVCWMIVQENIITLKHVNWKENFWKFYLSTENLCKNSQYNKIKILHTHSIEDTSDFIKSIVSRSMDKHHVSVSSQITKEEIFLMSFPSLNPYVVNHMLSLCCLHELMNLTLNELLLKWSFIPERFLKCFYLTLHKVSTSSPDASDESPDSTPHSDHEKNSLEFELKPNFQENLSFSLDFDDPEDIPENETFTNIETGTNNLEDDIPSLLWTHKESPCTPEKSLQELDLDYMSLKLSHKYDAYENILNEEDTSITNETSNNVNHQEDSYSFEILNSKLPKSIWDTEDYYTAKNNDFINLTKLNNRLDFLNSSSNRVDIGQEALPNFNSQKENNFKQFLCTPRKRKYSMVQDSVKNNDTIISSPILKKSCRIQKGMVSKTVSKNDLIYKPNNQDISPYDPDQVKVIPFARRDIYREDLNKNSKQQNDADIFLGHSLSQWSDPSSPLRSLPMTPATSRRLSYEKMPGVKGQTRLVFR</sequence>
<dbReference type="GO" id="GO:0003697">
    <property type="term" value="F:single-stranded DNA binding"/>
    <property type="evidence" value="ECO:0007669"/>
    <property type="project" value="TreeGrafter"/>
</dbReference>
<keyword evidence="3" id="KW-1185">Reference proteome</keyword>
<protein>
    <recommendedName>
        <fullName evidence="4">Protein shortage in chiasmata 1 ortholog</fullName>
    </recommendedName>
</protein>
<feature type="region of interest" description="Disordered" evidence="1">
    <location>
        <begin position="1120"/>
        <end position="1139"/>
    </location>
</feature>
<accession>A0AAV4R8F1</accession>
<gene>
    <name evidence="2" type="primary">AVEN_26020_1</name>
    <name evidence="2" type="ORF">CDAR_55312</name>
</gene>
<dbReference type="PANTHER" id="PTHR35668:SF1">
    <property type="entry name" value="PROTEIN SHORTAGE IN CHIASMATA 1 ORTHOLOG"/>
    <property type="match status" value="1"/>
</dbReference>